<comment type="caution">
    <text evidence="10">The sequence shown here is derived from an EMBL/GenBank/DDBJ whole genome shotgun (WGS) entry which is preliminary data.</text>
</comment>
<keyword evidence="7" id="KW-0560">Oxidoreductase</keyword>
<evidence type="ECO:0000313" key="10">
    <source>
        <dbReference type="EMBL" id="PLR30159.1"/>
    </source>
</evidence>
<dbReference type="EMBL" id="PJZH01000034">
    <property type="protein sequence ID" value="PLR30159.1"/>
    <property type="molecule type" value="Genomic_DNA"/>
</dbReference>
<proteinExistence type="inferred from homology"/>
<evidence type="ECO:0000256" key="9">
    <source>
        <dbReference type="SAM" id="SignalP"/>
    </source>
</evidence>
<comment type="similarity">
    <text evidence="2">Belongs to the aromatic amine dehydrogenase heavy chain family.</text>
</comment>
<dbReference type="Pfam" id="PF06433">
    <property type="entry name" value="Me-amine-dh_H"/>
    <property type="match status" value="1"/>
</dbReference>
<sequence>MRYSSIALCTLLGSITLTPSQAAEPFKPERISVEKNIAPGPNIYVLDQNWKGASTITVLSADDLSTKGNISAGLISQFTLSQDKKQLYTASVYPKRIMSGPTDAVVQDFDIATLSQIKEMETLPKMAQVAPSINSFQLSAGDKYAFVQNATPAASVSVISLATGQHLLEVPTPGCWGIYPSQQPGKFSALCGDGTIATYQIADDEKNYQAAKSAKLFDSDKDALFIAAQRDGDRLMFTSFTGNMVVVSDKEATATLQETFSYTQGIKGHWVPGGFQVLAYNKPTNLMFVTMHPNGKEGSHKDAAKEVWGIDMASHKVVTRFKVDNPIALAVSNTAQPQLFTLKDNEEGEGGTVTQYHFSSDKNVTAKKQGSVKGLGDFNVMLRVDN</sequence>
<protein>
    <submittedName>
        <fullName evidence="10">Amine dehydrogenase</fullName>
    </submittedName>
</protein>
<evidence type="ECO:0000256" key="6">
    <source>
        <dbReference type="ARBA" id="ARBA00022982"/>
    </source>
</evidence>
<dbReference type="GO" id="GO:0042597">
    <property type="term" value="C:periplasmic space"/>
    <property type="evidence" value="ECO:0007669"/>
    <property type="project" value="UniProtKB-SubCell"/>
</dbReference>
<reference evidence="10 11" key="1">
    <citation type="submission" date="2017-12" db="EMBL/GenBank/DDBJ databases">
        <title>Characterization of six clinical isolates of Enterochimera gen. nov., a novel genus of the Yersiniaciae family and the three species Enterochimera arupensis sp. nov., Enterochimera coloradensis sp. nov, and Enterochimera californica sp. nov.</title>
        <authorList>
            <person name="Rossi A."/>
            <person name="Fisher M."/>
        </authorList>
    </citation>
    <scope>NUCLEOTIDE SEQUENCE [LARGE SCALE GENOMIC DNA]</scope>
    <source>
        <strain evidence="11">2016-Iso4</strain>
    </source>
</reference>
<evidence type="ECO:0000313" key="11">
    <source>
        <dbReference type="Proteomes" id="UP000234503"/>
    </source>
</evidence>
<keyword evidence="6" id="KW-0249">Electron transport</keyword>
<dbReference type="GO" id="GO:0030058">
    <property type="term" value="F:aliphatic amine dehydrogenase activity"/>
    <property type="evidence" value="ECO:0007669"/>
    <property type="project" value="InterPro"/>
</dbReference>
<evidence type="ECO:0000256" key="3">
    <source>
        <dbReference type="ARBA" id="ARBA00022448"/>
    </source>
</evidence>
<organism evidence="10 11">
    <name type="scientific">Chimaeribacter coloradensis</name>
    <dbReference type="NCBI Taxonomy" id="2060068"/>
    <lineage>
        <taxon>Bacteria</taxon>
        <taxon>Pseudomonadati</taxon>
        <taxon>Pseudomonadota</taxon>
        <taxon>Gammaproteobacteria</taxon>
        <taxon>Enterobacterales</taxon>
        <taxon>Yersiniaceae</taxon>
        <taxon>Chimaeribacter</taxon>
    </lineage>
</organism>
<dbReference type="InterPro" id="IPR009451">
    <property type="entry name" value="Metamine_DH_Hvc"/>
</dbReference>
<evidence type="ECO:0000256" key="2">
    <source>
        <dbReference type="ARBA" id="ARBA00010548"/>
    </source>
</evidence>
<dbReference type="InterPro" id="IPR015943">
    <property type="entry name" value="WD40/YVTN_repeat-like_dom_sf"/>
</dbReference>
<comment type="subcellular location">
    <subcellularLocation>
        <location evidence="1">Periplasm</location>
    </subcellularLocation>
</comment>
<dbReference type="Proteomes" id="UP000234503">
    <property type="component" value="Unassembled WGS sequence"/>
</dbReference>
<evidence type="ECO:0000256" key="5">
    <source>
        <dbReference type="ARBA" id="ARBA00022764"/>
    </source>
</evidence>
<keyword evidence="3" id="KW-0813">Transport</keyword>
<feature type="signal peptide" evidence="9">
    <location>
        <begin position="1"/>
        <end position="22"/>
    </location>
</feature>
<dbReference type="OrthoDB" id="185182at2"/>
<feature type="disulfide bond" evidence="8">
    <location>
        <begin position="175"/>
        <end position="191"/>
    </location>
</feature>
<evidence type="ECO:0000256" key="7">
    <source>
        <dbReference type="ARBA" id="ARBA00023002"/>
    </source>
</evidence>
<keyword evidence="11" id="KW-1185">Reference proteome</keyword>
<keyword evidence="8" id="KW-1015">Disulfide bond</keyword>
<evidence type="ECO:0000256" key="8">
    <source>
        <dbReference type="PIRSR" id="PIRSR609451-50"/>
    </source>
</evidence>
<gene>
    <name evidence="10" type="ORF">CYR32_19280</name>
</gene>
<dbReference type="Gene3D" id="2.130.10.10">
    <property type="entry name" value="YVTN repeat-like/Quinoprotein amine dehydrogenase"/>
    <property type="match status" value="1"/>
</dbReference>
<evidence type="ECO:0000256" key="1">
    <source>
        <dbReference type="ARBA" id="ARBA00004418"/>
    </source>
</evidence>
<dbReference type="RefSeq" id="WP_101826744.1">
    <property type="nucleotide sequence ID" value="NZ_PJZH01000034.1"/>
</dbReference>
<keyword evidence="5" id="KW-0574">Periplasm</keyword>
<dbReference type="InterPro" id="IPR011044">
    <property type="entry name" value="Quino_amine_DH_bsu"/>
</dbReference>
<dbReference type="SUPFAM" id="SSF50969">
    <property type="entry name" value="YVTN repeat-like/Quinoprotein amine dehydrogenase"/>
    <property type="match status" value="1"/>
</dbReference>
<accession>A0A2N5DU18</accession>
<feature type="chain" id="PRO_5014665769" evidence="9">
    <location>
        <begin position="23"/>
        <end position="386"/>
    </location>
</feature>
<dbReference type="AlphaFoldDB" id="A0A2N5DU18"/>
<keyword evidence="4 9" id="KW-0732">Signal</keyword>
<name>A0A2N5DU18_9GAMM</name>
<evidence type="ECO:0000256" key="4">
    <source>
        <dbReference type="ARBA" id="ARBA00022729"/>
    </source>
</evidence>